<dbReference type="PANTHER" id="PTHR42800:SF1">
    <property type="entry name" value="EXOINULINASE INUD (AFU_ORTHOLOGUE AFUA_5G00480)"/>
    <property type="match status" value="1"/>
</dbReference>
<dbReference type="Gene3D" id="2.115.10.20">
    <property type="entry name" value="Glycosyl hydrolase domain, family 43"/>
    <property type="match status" value="1"/>
</dbReference>
<dbReference type="InterPro" id="IPR013320">
    <property type="entry name" value="ConA-like_dom_sf"/>
</dbReference>
<dbReference type="InterPro" id="IPR001362">
    <property type="entry name" value="Glyco_hydro_32"/>
</dbReference>
<dbReference type="SUPFAM" id="SSF49899">
    <property type="entry name" value="Concanavalin A-like lectins/glucanases"/>
    <property type="match status" value="1"/>
</dbReference>
<evidence type="ECO:0000256" key="4">
    <source>
        <dbReference type="RuleBase" id="RU362110"/>
    </source>
</evidence>
<dbReference type="GO" id="GO:0005737">
    <property type="term" value="C:cytoplasm"/>
    <property type="evidence" value="ECO:0007669"/>
    <property type="project" value="TreeGrafter"/>
</dbReference>
<dbReference type="SMART" id="SM00640">
    <property type="entry name" value="Glyco_32"/>
    <property type="match status" value="1"/>
</dbReference>
<evidence type="ECO:0000259" key="5">
    <source>
        <dbReference type="Pfam" id="PF00251"/>
    </source>
</evidence>
<dbReference type="eggNOG" id="COG1621">
    <property type="taxonomic scope" value="Bacteria"/>
</dbReference>
<keyword evidence="3 4" id="KW-0326">Glycosidase</keyword>
<evidence type="ECO:0000313" key="7">
    <source>
        <dbReference type="EMBL" id="ABI89251.1"/>
    </source>
</evidence>
<dbReference type="InterPro" id="IPR023296">
    <property type="entry name" value="Glyco_hydro_beta-prop_sf"/>
</dbReference>
<feature type="domain" description="Glycosyl hydrolase family 32 N-terminal" evidence="5">
    <location>
        <begin position="79"/>
        <end position="393"/>
    </location>
</feature>
<dbReference type="InterPro" id="IPR018053">
    <property type="entry name" value="Glyco_hydro_32_AS"/>
</dbReference>
<gene>
    <name evidence="7" type="ordered locus">Bamb_3697</name>
</gene>
<feature type="domain" description="Glycosyl hydrolase family 32 C-terminal" evidence="6">
    <location>
        <begin position="430"/>
        <end position="563"/>
    </location>
</feature>
<comment type="similarity">
    <text evidence="1 4">Belongs to the glycosyl hydrolase 32 family.</text>
</comment>
<dbReference type="SUPFAM" id="SSF75005">
    <property type="entry name" value="Arabinanase/levansucrase/invertase"/>
    <property type="match status" value="1"/>
</dbReference>
<dbReference type="InterPro" id="IPR013148">
    <property type="entry name" value="Glyco_hydro_32_N"/>
</dbReference>
<dbReference type="EC" id="3.2.1.65" evidence="7"/>
<keyword evidence="8" id="KW-1185">Reference proteome</keyword>
<dbReference type="GO" id="GO:0005987">
    <property type="term" value="P:sucrose catabolic process"/>
    <property type="evidence" value="ECO:0007669"/>
    <property type="project" value="TreeGrafter"/>
</dbReference>
<evidence type="ECO:0000313" key="8">
    <source>
        <dbReference type="Proteomes" id="UP000000662"/>
    </source>
</evidence>
<dbReference type="KEGG" id="bam:Bamb_3697"/>
<reference evidence="7" key="1">
    <citation type="submission" date="2006-08" db="EMBL/GenBank/DDBJ databases">
        <title>Complete sequence of Chromosome 2 of Burkholderia cepacia AMMD.</title>
        <authorList>
            <consortium name="US DOE Joint Genome Institute"/>
            <person name="Copeland A."/>
            <person name="Lucas S."/>
            <person name="Lapidus A."/>
            <person name="Barry K."/>
            <person name="Detter J.C."/>
            <person name="Glavina del Rio T."/>
            <person name="Hammon N."/>
            <person name="Israni S."/>
            <person name="Pitluck S."/>
            <person name="Bruce D."/>
            <person name="Chain P."/>
            <person name="Malfatti S."/>
            <person name="Shin M."/>
            <person name="Vergez L."/>
            <person name="Schmutz J."/>
            <person name="Larimer F."/>
            <person name="Land M."/>
            <person name="Hauser L."/>
            <person name="Kyrpides N."/>
            <person name="Kim E."/>
            <person name="Parke J."/>
            <person name="Coenye T."/>
            <person name="Konstantinidis K."/>
            <person name="Ramette A."/>
            <person name="Tiedje J."/>
            <person name="Richardson P."/>
        </authorList>
    </citation>
    <scope>NUCLEOTIDE SEQUENCE</scope>
    <source>
        <strain evidence="7">AMMD</strain>
    </source>
</reference>
<accession>Q0B9C2</accession>
<dbReference type="Gene3D" id="2.60.120.560">
    <property type="entry name" value="Exo-inulinase, domain 1"/>
    <property type="match status" value="1"/>
</dbReference>
<dbReference type="GO" id="GO:0004575">
    <property type="term" value="F:sucrose alpha-glucosidase activity"/>
    <property type="evidence" value="ECO:0007669"/>
    <property type="project" value="TreeGrafter"/>
</dbReference>
<dbReference type="Pfam" id="PF00251">
    <property type="entry name" value="Glyco_hydro_32N"/>
    <property type="match status" value="1"/>
</dbReference>
<sequence length="572" mass="62485">MPRVRPPLFLFRRSRMSPPYAACALPSRFAQRSTGPRMKSTFSRFSFRFACLLACAGSMHATCAAPPASATPQWRPAIHYTPQRNWMNDPNGLVYENGRYHLFYQYNPLGHDWGNMSWGHATSTDLVHWREQPVALHANATEEIFSGSIVADTHNTSGLGAPGETPLVALYTSVYKAGSGHAPGTQAQSLAYSLDHGATWQPYARNPVLTLDPESKQFRDPKVSWYAPGRYWVMTTVVADAHVVKLYRSDDLIHWSFLSDFTLPDVPHAGALWEMPDLVPLPVDDDPRHIKWVMIVNVNPWSIAGGSGAMYFVGNFDGRTFVPDRVAPAGSDPAQFRWVDHGADFYAAGTFSGAPGARPVAIAWMSNWDYAAKAPTAPWRGAMTLPREFALKTIGGEPTLFVTPAAAFDAWADGRPAVHEGDLSVESATRALSAATRGVVQRITVTIEPRRAARAGLIVRGSADGAIGTRIVYDTAKRTLTLDRSRSGATDFTGNFSREHIVDLPLENGRLQLEIVVDRGSVEVFANGGRVALTDLIFPPREADRVAVFAEHGSATFSGLTVTQLDAGHASR</sequence>
<dbReference type="PANTHER" id="PTHR42800">
    <property type="entry name" value="EXOINULINASE INUD (AFU_ORTHOLOGUE AFUA_5G00480)"/>
    <property type="match status" value="1"/>
</dbReference>
<evidence type="ECO:0000256" key="1">
    <source>
        <dbReference type="ARBA" id="ARBA00009902"/>
    </source>
</evidence>
<name>Q0B9C2_BURCM</name>
<protein>
    <submittedName>
        <fullName evidence="7">Levanase</fullName>
        <ecNumber evidence="7">3.2.1.65</ecNumber>
    </submittedName>
</protein>
<dbReference type="GO" id="GO:0031219">
    <property type="term" value="F:levanase activity"/>
    <property type="evidence" value="ECO:0007669"/>
    <property type="project" value="UniProtKB-EC"/>
</dbReference>
<dbReference type="EMBL" id="CP000441">
    <property type="protein sequence ID" value="ABI89251.1"/>
    <property type="molecule type" value="Genomic_DNA"/>
</dbReference>
<evidence type="ECO:0000259" key="6">
    <source>
        <dbReference type="Pfam" id="PF08244"/>
    </source>
</evidence>
<evidence type="ECO:0000256" key="2">
    <source>
        <dbReference type="ARBA" id="ARBA00022801"/>
    </source>
</evidence>
<dbReference type="CDD" id="cd18622">
    <property type="entry name" value="GH32_Inu-like"/>
    <property type="match status" value="1"/>
</dbReference>
<proteinExistence type="inferred from homology"/>
<keyword evidence="2 4" id="KW-0378">Hydrolase</keyword>
<organism evidence="7 8">
    <name type="scientific">Burkholderia ambifaria (strain ATCC BAA-244 / DSM 16087 / CCUG 44356 / LMG 19182 / AMMD)</name>
    <name type="common">Burkholderia cepacia (strain AMMD)</name>
    <dbReference type="NCBI Taxonomy" id="339670"/>
    <lineage>
        <taxon>Bacteria</taxon>
        <taxon>Pseudomonadati</taxon>
        <taxon>Pseudomonadota</taxon>
        <taxon>Betaproteobacteria</taxon>
        <taxon>Burkholderiales</taxon>
        <taxon>Burkholderiaceae</taxon>
        <taxon>Burkholderia</taxon>
        <taxon>Burkholderia cepacia complex</taxon>
    </lineage>
</organism>
<dbReference type="PROSITE" id="PS00609">
    <property type="entry name" value="GLYCOSYL_HYDROL_F32"/>
    <property type="match status" value="1"/>
</dbReference>
<dbReference type="InterPro" id="IPR013189">
    <property type="entry name" value="Glyco_hydro_32_C"/>
</dbReference>
<evidence type="ECO:0000256" key="3">
    <source>
        <dbReference type="ARBA" id="ARBA00023295"/>
    </source>
</evidence>
<dbReference type="AlphaFoldDB" id="Q0B9C2"/>
<dbReference type="Proteomes" id="UP000000662">
    <property type="component" value="Chromosome 2"/>
</dbReference>
<dbReference type="Pfam" id="PF08244">
    <property type="entry name" value="Glyco_hydro_32C"/>
    <property type="match status" value="1"/>
</dbReference>